<dbReference type="InterPro" id="IPR050877">
    <property type="entry name" value="EMX-VAX-Noto_Homeobox_TFs"/>
</dbReference>
<feature type="compositionally biased region" description="Basic and acidic residues" evidence="7">
    <location>
        <begin position="21"/>
        <end position="31"/>
    </location>
</feature>
<evidence type="ECO:0000256" key="7">
    <source>
        <dbReference type="SAM" id="MobiDB-lite"/>
    </source>
</evidence>
<feature type="compositionally biased region" description="Polar residues" evidence="7">
    <location>
        <begin position="1"/>
        <end position="20"/>
    </location>
</feature>
<evidence type="ECO:0000256" key="4">
    <source>
        <dbReference type="ARBA" id="ARBA00023242"/>
    </source>
</evidence>
<dbReference type="EnsemblMetazoa" id="G14760.1">
    <property type="protein sequence ID" value="G14760.1:cds"/>
    <property type="gene ID" value="G14760"/>
</dbReference>
<dbReference type="CDD" id="cd00086">
    <property type="entry name" value="homeodomain"/>
    <property type="match status" value="1"/>
</dbReference>
<comment type="subcellular location">
    <subcellularLocation>
        <location evidence="1 5 6">Nucleus</location>
    </subcellularLocation>
</comment>
<dbReference type="Pfam" id="PF00046">
    <property type="entry name" value="Homeodomain"/>
    <property type="match status" value="1"/>
</dbReference>
<dbReference type="GO" id="GO:0000981">
    <property type="term" value="F:DNA-binding transcription factor activity, RNA polymerase II-specific"/>
    <property type="evidence" value="ECO:0007669"/>
    <property type="project" value="InterPro"/>
</dbReference>
<dbReference type="OMA" id="HECEEIY"/>
<dbReference type="PROSITE" id="PS50071">
    <property type="entry name" value="HOMEOBOX_2"/>
    <property type="match status" value="1"/>
</dbReference>
<feature type="domain" description="Homeobox" evidence="8">
    <location>
        <begin position="165"/>
        <end position="225"/>
    </location>
</feature>
<dbReference type="InterPro" id="IPR009057">
    <property type="entry name" value="Homeodomain-like_sf"/>
</dbReference>
<evidence type="ECO:0000259" key="8">
    <source>
        <dbReference type="PROSITE" id="PS50071"/>
    </source>
</evidence>
<evidence type="ECO:0000256" key="5">
    <source>
        <dbReference type="PROSITE-ProRule" id="PRU00108"/>
    </source>
</evidence>
<dbReference type="InterPro" id="IPR001356">
    <property type="entry name" value="HD"/>
</dbReference>
<dbReference type="InterPro" id="IPR020479">
    <property type="entry name" value="HD_metazoa"/>
</dbReference>
<dbReference type="PANTHER" id="PTHR24339">
    <property type="entry name" value="HOMEOBOX PROTEIN EMX-RELATED"/>
    <property type="match status" value="1"/>
</dbReference>
<evidence type="ECO:0000256" key="6">
    <source>
        <dbReference type="RuleBase" id="RU000682"/>
    </source>
</evidence>
<dbReference type="InterPro" id="IPR017970">
    <property type="entry name" value="Homeobox_CS"/>
</dbReference>
<evidence type="ECO:0000256" key="3">
    <source>
        <dbReference type="ARBA" id="ARBA00023155"/>
    </source>
</evidence>
<dbReference type="Gene3D" id="1.10.10.60">
    <property type="entry name" value="Homeodomain-like"/>
    <property type="match status" value="1"/>
</dbReference>
<dbReference type="GO" id="GO:0000978">
    <property type="term" value="F:RNA polymerase II cis-regulatory region sequence-specific DNA binding"/>
    <property type="evidence" value="ECO:0007669"/>
    <property type="project" value="TreeGrafter"/>
</dbReference>
<dbReference type="OrthoDB" id="6159439at2759"/>
<keyword evidence="4 5" id="KW-0539">Nucleus</keyword>
<keyword evidence="3 5" id="KW-0371">Homeobox</keyword>
<name>A0A8W8IMV1_MAGGI</name>
<dbReference type="SMART" id="SM00389">
    <property type="entry name" value="HOX"/>
    <property type="match status" value="1"/>
</dbReference>
<feature type="region of interest" description="Disordered" evidence="7">
    <location>
        <begin position="1"/>
        <end position="48"/>
    </location>
</feature>
<keyword evidence="2 5" id="KW-0238">DNA-binding</keyword>
<dbReference type="PANTHER" id="PTHR24339:SF28">
    <property type="entry name" value="E5-RELATED"/>
    <property type="match status" value="1"/>
</dbReference>
<dbReference type="PRINTS" id="PR00024">
    <property type="entry name" value="HOMEOBOX"/>
</dbReference>
<dbReference type="SUPFAM" id="SSF46689">
    <property type="entry name" value="Homeodomain-like"/>
    <property type="match status" value="1"/>
</dbReference>
<dbReference type="GO" id="GO:0005634">
    <property type="term" value="C:nucleus"/>
    <property type="evidence" value="ECO:0007669"/>
    <property type="project" value="UniProtKB-SubCell"/>
</dbReference>
<keyword evidence="10" id="KW-1185">Reference proteome</keyword>
<protein>
    <recommendedName>
        <fullName evidence="8">Homeobox domain-containing protein</fullName>
    </recommendedName>
</protein>
<evidence type="ECO:0000256" key="1">
    <source>
        <dbReference type="ARBA" id="ARBA00004123"/>
    </source>
</evidence>
<feature type="DNA-binding region" description="Homeobox" evidence="5">
    <location>
        <begin position="167"/>
        <end position="226"/>
    </location>
</feature>
<reference evidence="9" key="1">
    <citation type="submission" date="2022-08" db="UniProtKB">
        <authorList>
            <consortium name="EnsemblMetazoa"/>
        </authorList>
    </citation>
    <scope>IDENTIFICATION</scope>
    <source>
        <strain evidence="9">05x7-T-G4-1.051#20</strain>
    </source>
</reference>
<proteinExistence type="predicted"/>
<sequence>MLPMSKQASGGFSIDSIINTTRRETSREDSPLSRNNVDNPRPNLGTRSELSAINGRIPPLHPALPLHVRNLLLAGETTRSLPPDVFHYGQSWPLHNSSLPSISTLARSLPQYTEPCLNAGFPGLWPQVSEQMAFLNPWLVTRGTQSLLGLPLGNSAPGLFFQPYRKPKRIRTAFSPSQLLKLEKAFERNHYVVGQERKDLATNLNLSETQVKVWFQNRRTKYKRVRVGDESEQEDQPGSSKDHECEEIYGNLNVTENTDDESDNDENS</sequence>
<evidence type="ECO:0000313" key="9">
    <source>
        <dbReference type="EnsemblMetazoa" id="G14760.1:cds"/>
    </source>
</evidence>
<evidence type="ECO:0000313" key="10">
    <source>
        <dbReference type="Proteomes" id="UP000005408"/>
    </source>
</evidence>
<dbReference type="AlphaFoldDB" id="A0A8W8IMV1"/>
<dbReference type="PROSITE" id="PS00027">
    <property type="entry name" value="HOMEOBOX_1"/>
    <property type="match status" value="1"/>
</dbReference>
<organism evidence="9 10">
    <name type="scientific">Magallana gigas</name>
    <name type="common">Pacific oyster</name>
    <name type="synonym">Crassostrea gigas</name>
    <dbReference type="NCBI Taxonomy" id="29159"/>
    <lineage>
        <taxon>Eukaryota</taxon>
        <taxon>Metazoa</taxon>
        <taxon>Spiralia</taxon>
        <taxon>Lophotrochozoa</taxon>
        <taxon>Mollusca</taxon>
        <taxon>Bivalvia</taxon>
        <taxon>Autobranchia</taxon>
        <taxon>Pteriomorphia</taxon>
        <taxon>Ostreida</taxon>
        <taxon>Ostreoidea</taxon>
        <taxon>Ostreidae</taxon>
        <taxon>Magallana</taxon>
    </lineage>
</organism>
<feature type="region of interest" description="Disordered" evidence="7">
    <location>
        <begin position="225"/>
        <end position="268"/>
    </location>
</feature>
<evidence type="ECO:0000256" key="2">
    <source>
        <dbReference type="ARBA" id="ARBA00023125"/>
    </source>
</evidence>
<dbReference type="FunFam" id="1.10.10.60:FF:000081">
    <property type="entry name" value="Empty spiracles homeobox 2"/>
    <property type="match status" value="1"/>
</dbReference>
<accession>A0A8W8IMV1</accession>
<feature type="compositionally biased region" description="Acidic residues" evidence="7">
    <location>
        <begin position="257"/>
        <end position="268"/>
    </location>
</feature>
<dbReference type="Proteomes" id="UP000005408">
    <property type="component" value="Unassembled WGS sequence"/>
</dbReference>